<protein>
    <recommendedName>
        <fullName evidence="1">GST N-terminal domain-containing protein</fullName>
    </recommendedName>
</protein>
<sequence>MVSTSTYHIHITYFPVRARCEPVLLILADSGTQFEYEEIPHAKWVEMKKAGQVTPAMFPYGGVPILRVTDKSSKQRSEFLLGETSAILSYLEEILTLPGTTLNDDLPLQTRARTQMIKEASLFFTNRVWQLSGEEDWLAPPSRDKIWKAITVRYLRNTEAALGELQKEMRVVPEEMGPLTALHATVAAAITFITQLFPSVKRGLVPGGNFPLCGQLWIAVMTRPRIVAYWKEHAIAEKAWTITEYGTAEWIAREAAKYDSPSLLAKL</sequence>
<evidence type="ECO:0000313" key="2">
    <source>
        <dbReference type="EMBL" id="KAG1801535.1"/>
    </source>
</evidence>
<dbReference type="PROSITE" id="PS50404">
    <property type="entry name" value="GST_NTER"/>
    <property type="match status" value="1"/>
</dbReference>
<name>A0A9P7DS28_9AGAM</name>
<keyword evidence="3" id="KW-1185">Reference proteome</keyword>
<dbReference type="InterPro" id="IPR036249">
    <property type="entry name" value="Thioredoxin-like_sf"/>
</dbReference>
<accession>A0A9P7DS28</accession>
<dbReference type="Gene3D" id="1.20.1050.130">
    <property type="match status" value="1"/>
</dbReference>
<feature type="domain" description="GST N-terminal" evidence="1">
    <location>
        <begin position="7"/>
        <end position="99"/>
    </location>
</feature>
<dbReference type="GeneID" id="64595740"/>
<evidence type="ECO:0000259" key="1">
    <source>
        <dbReference type="PROSITE" id="PS50404"/>
    </source>
</evidence>
<evidence type="ECO:0000313" key="3">
    <source>
        <dbReference type="Proteomes" id="UP000719766"/>
    </source>
</evidence>
<gene>
    <name evidence="2" type="ORF">HD556DRAFT_1338166</name>
</gene>
<dbReference type="InterPro" id="IPR004045">
    <property type="entry name" value="Glutathione_S-Trfase_N"/>
</dbReference>
<dbReference type="EMBL" id="JABBWE010000007">
    <property type="protein sequence ID" value="KAG1801535.1"/>
    <property type="molecule type" value="Genomic_DNA"/>
</dbReference>
<dbReference type="SUPFAM" id="SSF52833">
    <property type="entry name" value="Thioredoxin-like"/>
    <property type="match status" value="1"/>
</dbReference>
<organism evidence="2 3">
    <name type="scientific">Suillus plorans</name>
    <dbReference type="NCBI Taxonomy" id="116603"/>
    <lineage>
        <taxon>Eukaryota</taxon>
        <taxon>Fungi</taxon>
        <taxon>Dikarya</taxon>
        <taxon>Basidiomycota</taxon>
        <taxon>Agaricomycotina</taxon>
        <taxon>Agaricomycetes</taxon>
        <taxon>Agaricomycetidae</taxon>
        <taxon>Boletales</taxon>
        <taxon>Suillineae</taxon>
        <taxon>Suillaceae</taxon>
        <taxon>Suillus</taxon>
    </lineage>
</organism>
<proteinExistence type="predicted"/>
<comment type="caution">
    <text evidence="2">The sequence shown here is derived from an EMBL/GenBank/DDBJ whole genome shotgun (WGS) entry which is preliminary data.</text>
</comment>
<dbReference type="AlphaFoldDB" id="A0A9P7DS28"/>
<dbReference type="OrthoDB" id="414243at2759"/>
<dbReference type="Proteomes" id="UP000719766">
    <property type="component" value="Unassembled WGS sequence"/>
</dbReference>
<reference evidence="2" key="1">
    <citation type="journal article" date="2020" name="New Phytol.">
        <title>Comparative genomics reveals dynamic genome evolution in host specialist ectomycorrhizal fungi.</title>
        <authorList>
            <person name="Lofgren L.A."/>
            <person name="Nguyen N.H."/>
            <person name="Vilgalys R."/>
            <person name="Ruytinx J."/>
            <person name="Liao H.L."/>
            <person name="Branco S."/>
            <person name="Kuo A."/>
            <person name="LaButti K."/>
            <person name="Lipzen A."/>
            <person name="Andreopoulos W."/>
            <person name="Pangilinan J."/>
            <person name="Riley R."/>
            <person name="Hundley H."/>
            <person name="Na H."/>
            <person name="Barry K."/>
            <person name="Grigoriev I.V."/>
            <person name="Stajich J.E."/>
            <person name="Kennedy P.G."/>
        </authorList>
    </citation>
    <scope>NUCLEOTIDE SEQUENCE</scope>
    <source>
        <strain evidence="2">S12</strain>
    </source>
</reference>
<dbReference type="RefSeq" id="XP_041165001.1">
    <property type="nucleotide sequence ID" value="XM_041301976.1"/>
</dbReference>